<dbReference type="PROSITE" id="PS00028">
    <property type="entry name" value="ZINC_FINGER_C2H2_1"/>
    <property type="match status" value="2"/>
</dbReference>
<dbReference type="Proteomes" id="UP001324427">
    <property type="component" value="Unassembled WGS sequence"/>
</dbReference>
<reference evidence="3 4" key="1">
    <citation type="submission" date="2021-11" db="EMBL/GenBank/DDBJ databases">
        <title>Black yeast isolated from Biological Soil Crust.</title>
        <authorList>
            <person name="Kurbessoian T."/>
        </authorList>
    </citation>
    <scope>NUCLEOTIDE SEQUENCE [LARGE SCALE GENOMIC DNA]</scope>
    <source>
        <strain evidence="3 4">CCFEE 5522</strain>
    </source>
</reference>
<feature type="compositionally biased region" description="Low complexity" evidence="1">
    <location>
        <begin position="198"/>
        <end position="218"/>
    </location>
</feature>
<feature type="domain" description="C2H2-type" evidence="2">
    <location>
        <begin position="666"/>
        <end position="689"/>
    </location>
</feature>
<name>A0AAV9JIX3_9PEZI</name>
<feature type="region of interest" description="Disordered" evidence="1">
    <location>
        <begin position="929"/>
        <end position="1000"/>
    </location>
</feature>
<feature type="domain" description="C2H2-type" evidence="2">
    <location>
        <begin position="251"/>
        <end position="272"/>
    </location>
</feature>
<proteinExistence type="predicted"/>
<dbReference type="Pfam" id="PF23191">
    <property type="entry name" value="WHD_MCM3_C"/>
    <property type="match status" value="1"/>
</dbReference>
<dbReference type="Gene3D" id="3.30.160.60">
    <property type="entry name" value="Classic Zinc Finger"/>
    <property type="match status" value="1"/>
</dbReference>
<evidence type="ECO:0000256" key="1">
    <source>
        <dbReference type="SAM" id="MobiDB-lite"/>
    </source>
</evidence>
<sequence>MFGGSITNQTQTTRRTSAAAFIPDSSIHAPPAGLRRTANCLCKSDAALCYLSDTITDVMMSDSERKDVSSGPYETDDDENAELQQLIEKDIAHQSRSSSNASLQADDTSGPDGHGPTRRRRRQMLDQSGRVTGDVRSGAMMDRLRTGFTNTSSDEVRPQEPRGSATSDTLVESAMAQPQGTTDSRVQQEAPSQQSDTPDAQQAAPSAAAGEPASRADPNPIPTRQRVPVRLASPPKQERRQVDRLQGPWKCPRCDAGCGSRSSLRGHLSGIHDVNRGLLGGWRHNATTDDAEASSEAEGDKDASDAGRPGASGTPTSADFAALRARHPTVKSNTAPAPASQRPEQTARAEPVEAPKYKCNLKEYAFIDFRYGTELIPAEIQTLCDNIKKLETTLGRDFPNRRSLWQHDRTMFYKRDGSLRHSGPLQQWSIQAALDYIASQDAAQAAHALATTAVPSHLESAVPDAAPADQQTAQHLLDAPYDGSRSQQDWIIDPHAGYNAAPVGRGGPSPGLHVQPTSAGDVQPLSAESIIKAFATAMQRQRYRPTPQADSAESPSRDEVAFHGSDKVESGEEVVGAVPGAVAQESQSPADAMQDDDSSSDEEHASEAVIQSQTTMKPRRQRKRHTRDDHPPTHNVPCDSEQCDRMFETKFAMRNHYTEQRSDVRCKCWFCPSDFARIDALYRHVRTIHDFGARPFRSQAEGDRSVVTVDQQGTFPRRAFYGLDGRRSDPLLWHGRLIQLVGPGKAAIFGALKGNRYDAQHEYAALPASIPQYARLSASPLPAQSPQTTDQVQQPQEDSTPVNPMATARLGGDSQPAQAVGLLTPEMQALAAQIQERARGLALGRTATPDDSTIAPERVEVFRRMFNSVHTMKLVIPYFRDAILILAVVNSQRKKKEDAFNYGELLKALKELHRLRVVELNEDDCVRLPIPRKSTESNETDSQDSPTTSKKRKRSESDDGDRHEDTSDTEKAEGSGASEVNGEPHGRSASPAAGQDQDAGARAIPEVDPLIYDHRAGIFRQVVVDLLNNSTFFDSGPIPADAVLVRVNQLRPENAPLFTRNEAQQALFRMYDADEIEYVENKVSRVQNAD</sequence>
<feature type="region of interest" description="Disordered" evidence="1">
    <location>
        <begin position="779"/>
        <end position="802"/>
    </location>
</feature>
<feature type="compositionally biased region" description="Polar residues" evidence="1">
    <location>
        <begin position="782"/>
        <end position="802"/>
    </location>
</feature>
<evidence type="ECO:0000313" key="4">
    <source>
        <dbReference type="Proteomes" id="UP001324427"/>
    </source>
</evidence>
<feature type="compositionally biased region" description="Polar residues" evidence="1">
    <location>
        <begin position="164"/>
        <end position="197"/>
    </location>
</feature>
<feature type="compositionally biased region" description="Low complexity" evidence="1">
    <location>
        <begin position="988"/>
        <end position="1000"/>
    </location>
</feature>
<protein>
    <recommendedName>
        <fullName evidence="2">C2H2-type domain-containing protein</fullName>
    </recommendedName>
</protein>
<feature type="compositionally biased region" description="Basic and acidic residues" evidence="1">
    <location>
        <begin position="555"/>
        <end position="570"/>
    </location>
</feature>
<dbReference type="SMART" id="SM00355">
    <property type="entry name" value="ZnF_C2H2"/>
    <property type="match status" value="3"/>
</dbReference>
<dbReference type="EMBL" id="JAVFHQ010000022">
    <property type="protein sequence ID" value="KAK4544896.1"/>
    <property type="molecule type" value="Genomic_DNA"/>
</dbReference>
<evidence type="ECO:0000313" key="3">
    <source>
        <dbReference type="EMBL" id="KAK4544896.1"/>
    </source>
</evidence>
<feature type="compositionally biased region" description="Polar residues" evidence="1">
    <location>
        <begin position="94"/>
        <end position="107"/>
    </location>
</feature>
<feature type="region of interest" description="Disordered" evidence="1">
    <location>
        <begin position="288"/>
        <end position="351"/>
    </location>
</feature>
<organism evidence="3 4">
    <name type="scientific">Oleoguttula mirabilis</name>
    <dbReference type="NCBI Taxonomy" id="1507867"/>
    <lineage>
        <taxon>Eukaryota</taxon>
        <taxon>Fungi</taxon>
        <taxon>Dikarya</taxon>
        <taxon>Ascomycota</taxon>
        <taxon>Pezizomycotina</taxon>
        <taxon>Dothideomycetes</taxon>
        <taxon>Dothideomycetidae</taxon>
        <taxon>Mycosphaerellales</taxon>
        <taxon>Teratosphaeriaceae</taxon>
        <taxon>Oleoguttula</taxon>
    </lineage>
</organism>
<gene>
    <name evidence="3" type="ORF">LTR36_003800</name>
</gene>
<feature type="region of interest" description="Disordered" evidence="1">
    <location>
        <begin position="92"/>
        <end position="244"/>
    </location>
</feature>
<feature type="compositionally biased region" description="Low complexity" evidence="1">
    <location>
        <begin position="573"/>
        <end position="592"/>
    </location>
</feature>
<feature type="compositionally biased region" description="Basic and acidic residues" evidence="1">
    <location>
        <begin position="955"/>
        <end position="973"/>
    </location>
</feature>
<dbReference type="InterPro" id="IPR013087">
    <property type="entry name" value="Znf_C2H2_type"/>
</dbReference>
<keyword evidence="4" id="KW-1185">Reference proteome</keyword>
<feature type="region of interest" description="Disordered" evidence="1">
    <location>
        <begin position="539"/>
        <end position="640"/>
    </location>
</feature>
<dbReference type="AlphaFoldDB" id="A0AAV9JIX3"/>
<dbReference type="InterPro" id="IPR056575">
    <property type="entry name" value="WH_MCM3_C"/>
</dbReference>
<evidence type="ECO:0000259" key="2">
    <source>
        <dbReference type="PROSITE" id="PS00028"/>
    </source>
</evidence>
<accession>A0AAV9JIX3</accession>
<feature type="region of interest" description="Disordered" evidence="1">
    <location>
        <begin position="496"/>
        <end position="520"/>
    </location>
</feature>
<comment type="caution">
    <text evidence="3">The sequence shown here is derived from an EMBL/GenBank/DDBJ whole genome shotgun (WGS) entry which is preliminary data.</text>
</comment>